<protein>
    <submittedName>
        <fullName evidence="2">Uncharacterized protein</fullName>
    </submittedName>
</protein>
<comment type="caution">
    <text evidence="2">The sequence shown here is derived from an EMBL/GenBank/DDBJ whole genome shotgun (WGS) entry which is preliminary data.</text>
</comment>
<keyword evidence="3" id="KW-1185">Reference proteome</keyword>
<dbReference type="AlphaFoldDB" id="A0A9P1MF28"/>
<sequence length="192" mass="20180">MPRLGPNGFLKTLGLSTSVRLPPPPKLHQLLGRGTNLSSSALPNPCLEERDGGGEYGADDASGTERATFSLPRDGEQFAFRVAVTLEAARPANIFAVQAFDIHWDIRTPDPTGLERAPGPVAMSRPGAATSGAPCGPAAAGVPTASRRAVRLCGGTRLRTLPGGRWRGYTLILQRLAAHWTCFPTGAAAAMR</sequence>
<proteinExistence type="predicted"/>
<accession>A0A9P1MF28</accession>
<dbReference type="Proteomes" id="UP000838763">
    <property type="component" value="Unassembled WGS sequence"/>
</dbReference>
<organism evidence="2 3">
    <name type="scientific">Parascedosporium putredinis</name>
    <dbReference type="NCBI Taxonomy" id="1442378"/>
    <lineage>
        <taxon>Eukaryota</taxon>
        <taxon>Fungi</taxon>
        <taxon>Dikarya</taxon>
        <taxon>Ascomycota</taxon>
        <taxon>Pezizomycotina</taxon>
        <taxon>Sordariomycetes</taxon>
        <taxon>Hypocreomycetidae</taxon>
        <taxon>Microascales</taxon>
        <taxon>Microascaceae</taxon>
        <taxon>Parascedosporium</taxon>
    </lineage>
</organism>
<evidence type="ECO:0000313" key="2">
    <source>
        <dbReference type="EMBL" id="CAI4218368.1"/>
    </source>
</evidence>
<dbReference type="EMBL" id="CALLCH030000017">
    <property type="protein sequence ID" value="CAI4218368.1"/>
    <property type="molecule type" value="Genomic_DNA"/>
</dbReference>
<gene>
    <name evidence="2" type="ORF">PPNO1_LOCUS7958</name>
</gene>
<feature type="region of interest" description="Disordered" evidence="1">
    <location>
        <begin position="34"/>
        <end position="60"/>
    </location>
</feature>
<name>A0A9P1MF28_9PEZI</name>
<reference evidence="2" key="1">
    <citation type="submission" date="2022-11" db="EMBL/GenBank/DDBJ databases">
        <authorList>
            <person name="Scott C."/>
            <person name="Bruce N."/>
        </authorList>
    </citation>
    <scope>NUCLEOTIDE SEQUENCE</scope>
</reference>
<evidence type="ECO:0000256" key="1">
    <source>
        <dbReference type="SAM" id="MobiDB-lite"/>
    </source>
</evidence>
<evidence type="ECO:0000313" key="3">
    <source>
        <dbReference type="Proteomes" id="UP000838763"/>
    </source>
</evidence>